<accession>A0AAW1WCA8</accession>
<dbReference type="Proteomes" id="UP001457282">
    <property type="component" value="Unassembled WGS sequence"/>
</dbReference>
<gene>
    <name evidence="1" type="ORF">M0R45_030824</name>
</gene>
<protein>
    <submittedName>
        <fullName evidence="1">Uncharacterized protein</fullName>
    </submittedName>
</protein>
<dbReference type="AlphaFoldDB" id="A0AAW1WCA8"/>
<dbReference type="EMBL" id="JBEDUW010000006">
    <property type="protein sequence ID" value="KAK9922357.1"/>
    <property type="molecule type" value="Genomic_DNA"/>
</dbReference>
<sequence length="75" mass="8356">MNFLTPLPFIRPTFADNEFECDCGGARQQPLNQWSSHGRSRSGLDMMRGPVQYCSAQNSGYLPTVVISSSLPPHR</sequence>
<name>A0AAW1WCA8_RUBAR</name>
<evidence type="ECO:0000313" key="2">
    <source>
        <dbReference type="Proteomes" id="UP001457282"/>
    </source>
</evidence>
<comment type="caution">
    <text evidence="1">The sequence shown here is derived from an EMBL/GenBank/DDBJ whole genome shotgun (WGS) entry which is preliminary data.</text>
</comment>
<reference evidence="1 2" key="1">
    <citation type="journal article" date="2023" name="G3 (Bethesda)">
        <title>A chromosome-length genome assembly and annotation of blackberry (Rubus argutus, cv. 'Hillquist').</title>
        <authorList>
            <person name="Bruna T."/>
            <person name="Aryal R."/>
            <person name="Dudchenko O."/>
            <person name="Sargent D.J."/>
            <person name="Mead D."/>
            <person name="Buti M."/>
            <person name="Cavallini A."/>
            <person name="Hytonen T."/>
            <person name="Andres J."/>
            <person name="Pham M."/>
            <person name="Weisz D."/>
            <person name="Mascagni F."/>
            <person name="Usai G."/>
            <person name="Natali L."/>
            <person name="Bassil N."/>
            <person name="Fernandez G.E."/>
            <person name="Lomsadze A."/>
            <person name="Armour M."/>
            <person name="Olukolu B."/>
            <person name="Poorten T."/>
            <person name="Britton C."/>
            <person name="Davik J."/>
            <person name="Ashrafi H."/>
            <person name="Aiden E.L."/>
            <person name="Borodovsky M."/>
            <person name="Worthington M."/>
        </authorList>
    </citation>
    <scope>NUCLEOTIDE SEQUENCE [LARGE SCALE GENOMIC DNA]</scope>
    <source>
        <strain evidence="1">PI 553951</strain>
    </source>
</reference>
<proteinExistence type="predicted"/>
<keyword evidence="2" id="KW-1185">Reference proteome</keyword>
<organism evidence="1 2">
    <name type="scientific">Rubus argutus</name>
    <name type="common">Southern blackberry</name>
    <dbReference type="NCBI Taxonomy" id="59490"/>
    <lineage>
        <taxon>Eukaryota</taxon>
        <taxon>Viridiplantae</taxon>
        <taxon>Streptophyta</taxon>
        <taxon>Embryophyta</taxon>
        <taxon>Tracheophyta</taxon>
        <taxon>Spermatophyta</taxon>
        <taxon>Magnoliopsida</taxon>
        <taxon>eudicotyledons</taxon>
        <taxon>Gunneridae</taxon>
        <taxon>Pentapetalae</taxon>
        <taxon>rosids</taxon>
        <taxon>fabids</taxon>
        <taxon>Rosales</taxon>
        <taxon>Rosaceae</taxon>
        <taxon>Rosoideae</taxon>
        <taxon>Rosoideae incertae sedis</taxon>
        <taxon>Rubus</taxon>
    </lineage>
</organism>
<evidence type="ECO:0000313" key="1">
    <source>
        <dbReference type="EMBL" id="KAK9922357.1"/>
    </source>
</evidence>